<evidence type="ECO:0000313" key="2">
    <source>
        <dbReference type="EMBL" id="TCP17569.1"/>
    </source>
</evidence>
<dbReference type="EMBL" id="SLXJ01000005">
    <property type="protein sequence ID" value="TCP17569.1"/>
    <property type="molecule type" value="Genomic_DNA"/>
</dbReference>
<dbReference type="Pfam" id="PF12762">
    <property type="entry name" value="DDE_Tnp_IS1595"/>
    <property type="match status" value="1"/>
</dbReference>
<keyword evidence="3" id="KW-1185">Reference proteome</keyword>
<organism evidence="2 3">
    <name type="scientific">Nicoletella semolina</name>
    <dbReference type="NCBI Taxonomy" id="271160"/>
    <lineage>
        <taxon>Bacteria</taxon>
        <taxon>Pseudomonadati</taxon>
        <taxon>Pseudomonadota</taxon>
        <taxon>Gammaproteobacteria</taxon>
        <taxon>Pasteurellales</taxon>
        <taxon>Pasteurellaceae</taxon>
        <taxon>Nicoletella</taxon>
    </lineage>
</organism>
<gene>
    <name evidence="2" type="ORF">EV693_10532</name>
</gene>
<sequence>MKMKITHCKLKKSIQKKLLEFFVLEVTARSAADILGINPNSNALFYRKLREVITYHLALEADEVFDGQIELDESYFGGHRKGKRGRGAAGKVAVFGLLKRQGKVFTVVVENTKTETLMPVITRKIKLDSWVYTDTYRSYDALDVSQFHHERINHSELFAVKQNHINGIENFWSQAKRILRKYNGIDRKNFPLFLKECEFRFNFGTPKEQLKTLRKWCEI</sequence>
<name>A0A4R2N999_9PAST</name>
<evidence type="ECO:0000313" key="3">
    <source>
        <dbReference type="Proteomes" id="UP000295537"/>
    </source>
</evidence>
<dbReference type="InterPro" id="IPR024445">
    <property type="entry name" value="Tnp_ISXO2-like"/>
</dbReference>
<dbReference type="NCBIfam" id="NF033547">
    <property type="entry name" value="transpos_IS1595"/>
    <property type="match status" value="1"/>
</dbReference>
<dbReference type="Proteomes" id="UP000295537">
    <property type="component" value="Unassembled WGS sequence"/>
</dbReference>
<protein>
    <submittedName>
        <fullName evidence="2">Transposase</fullName>
    </submittedName>
</protein>
<reference evidence="2 3" key="1">
    <citation type="submission" date="2019-03" db="EMBL/GenBank/DDBJ databases">
        <title>Genomic Encyclopedia of Type Strains, Phase IV (KMG-IV): sequencing the most valuable type-strain genomes for metagenomic binning, comparative biology and taxonomic classification.</title>
        <authorList>
            <person name="Goeker M."/>
        </authorList>
    </citation>
    <scope>NUCLEOTIDE SEQUENCE [LARGE SCALE GENOMIC DNA]</scope>
    <source>
        <strain evidence="2 3">DSM 16380</strain>
    </source>
</reference>
<comment type="caution">
    <text evidence="2">The sequence shown here is derived from an EMBL/GenBank/DDBJ whole genome shotgun (WGS) entry which is preliminary data.</text>
</comment>
<dbReference type="InterPro" id="IPR053164">
    <property type="entry name" value="IS1016-like_transposase"/>
</dbReference>
<evidence type="ECO:0000259" key="1">
    <source>
        <dbReference type="SMART" id="SM01126"/>
    </source>
</evidence>
<proteinExistence type="predicted"/>
<dbReference type="SMART" id="SM01126">
    <property type="entry name" value="DDE_Tnp_IS1595"/>
    <property type="match status" value="1"/>
</dbReference>
<accession>A0A4R2N999</accession>
<dbReference type="AlphaFoldDB" id="A0A4R2N999"/>
<dbReference type="PANTHER" id="PTHR47163:SF2">
    <property type="entry name" value="SI:DKEY-17M8.2"/>
    <property type="match status" value="1"/>
</dbReference>
<feature type="domain" description="ISXO2-like transposase" evidence="1">
    <location>
        <begin position="64"/>
        <end position="202"/>
    </location>
</feature>
<dbReference type="PANTHER" id="PTHR47163">
    <property type="entry name" value="DDE_TNP_IS1595 DOMAIN-CONTAINING PROTEIN"/>
    <property type="match status" value="1"/>
</dbReference>